<reference evidence="3" key="1">
    <citation type="submission" date="2023-10" db="EMBL/GenBank/DDBJ databases">
        <authorList>
            <person name="Chen Y."/>
            <person name="Shah S."/>
            <person name="Dougan E. K."/>
            <person name="Thang M."/>
            <person name="Chan C."/>
        </authorList>
    </citation>
    <scope>NUCLEOTIDE SEQUENCE [LARGE SCALE GENOMIC DNA]</scope>
</reference>
<name>A0ABN9T0V6_9DINO</name>
<comment type="caution">
    <text evidence="3">The sequence shown here is derived from an EMBL/GenBank/DDBJ whole genome shotgun (WGS) entry which is preliminary data.</text>
</comment>
<dbReference type="Pfam" id="PF03372">
    <property type="entry name" value="Exo_endo_phos"/>
    <property type="match status" value="1"/>
</dbReference>
<feature type="compositionally biased region" description="Low complexity" evidence="1">
    <location>
        <begin position="227"/>
        <end position="264"/>
    </location>
</feature>
<proteinExistence type="predicted"/>
<dbReference type="EMBL" id="CAUYUJ010014231">
    <property type="protein sequence ID" value="CAK0838554.1"/>
    <property type="molecule type" value="Genomic_DNA"/>
</dbReference>
<sequence length="282" mass="27509">MNHHGPLPVDTGGKCGGKVTAANLIRVITANAVEGDAIIVVGDFNAAPASDTVSGLSQYLVHIFNGAMCGGIDNILSNTPPSSVIGTRNLGDGGSDHDAIQAVIEIGTAGGMDPNGPAGVGEGDHTTPPPAGQAPSPEGGCKCQCKWAHTPGACDASSVDQSCCWQQCCLEVGITPANSGGGLEPVAAEPEDACECDWATPAACKGPSDGTVCHDKCCSELGDQGGDADPPADAAPADAAPADAAAEDAAAAADAAAEADAAGAAAEVEAAAVLAGEQELNM</sequence>
<feature type="region of interest" description="Disordered" evidence="1">
    <location>
        <begin position="111"/>
        <end position="133"/>
    </location>
</feature>
<protein>
    <recommendedName>
        <fullName evidence="2">Endonuclease/exonuclease/phosphatase domain-containing protein</fullName>
    </recommendedName>
</protein>
<evidence type="ECO:0000259" key="2">
    <source>
        <dbReference type="Pfam" id="PF03372"/>
    </source>
</evidence>
<accession>A0ABN9T0V6</accession>
<organism evidence="3 4">
    <name type="scientific">Prorocentrum cordatum</name>
    <dbReference type="NCBI Taxonomy" id="2364126"/>
    <lineage>
        <taxon>Eukaryota</taxon>
        <taxon>Sar</taxon>
        <taxon>Alveolata</taxon>
        <taxon>Dinophyceae</taxon>
        <taxon>Prorocentrales</taxon>
        <taxon>Prorocentraceae</taxon>
        <taxon>Prorocentrum</taxon>
    </lineage>
</organism>
<gene>
    <name evidence="3" type="ORF">PCOR1329_LOCUS34482</name>
</gene>
<keyword evidence="4" id="KW-1185">Reference proteome</keyword>
<feature type="region of interest" description="Disordered" evidence="1">
    <location>
        <begin position="224"/>
        <end position="264"/>
    </location>
</feature>
<feature type="domain" description="Endonuclease/exonuclease/phosphatase" evidence="2">
    <location>
        <begin position="26"/>
        <end position="97"/>
    </location>
</feature>
<evidence type="ECO:0000256" key="1">
    <source>
        <dbReference type="SAM" id="MobiDB-lite"/>
    </source>
</evidence>
<dbReference type="SUPFAM" id="SSF56219">
    <property type="entry name" value="DNase I-like"/>
    <property type="match status" value="1"/>
</dbReference>
<dbReference type="InterPro" id="IPR005135">
    <property type="entry name" value="Endo/exonuclease/phosphatase"/>
</dbReference>
<dbReference type="Proteomes" id="UP001189429">
    <property type="component" value="Unassembled WGS sequence"/>
</dbReference>
<evidence type="ECO:0000313" key="4">
    <source>
        <dbReference type="Proteomes" id="UP001189429"/>
    </source>
</evidence>
<evidence type="ECO:0000313" key="3">
    <source>
        <dbReference type="EMBL" id="CAK0838554.1"/>
    </source>
</evidence>
<dbReference type="InterPro" id="IPR036691">
    <property type="entry name" value="Endo/exonu/phosph_ase_sf"/>
</dbReference>